<keyword evidence="4" id="KW-0274">FAD</keyword>
<feature type="binding site" evidence="5">
    <location>
        <position position="554"/>
    </location>
    <ligand>
        <name>Mo-molybdopterin</name>
        <dbReference type="ChEBI" id="CHEBI:71302"/>
    </ligand>
    <ligandPart>
        <name>Mo</name>
        <dbReference type="ChEBI" id="CHEBI:28685"/>
    </ligandPart>
</feature>
<dbReference type="Gene3D" id="3.30.365.10">
    <property type="entry name" value="Aldehyde oxidase/xanthine dehydrogenase, molybdopterin binding domain"/>
    <property type="match status" value="4"/>
</dbReference>
<dbReference type="InterPro" id="IPR016208">
    <property type="entry name" value="Ald_Oxase/xanthine_DH-like"/>
</dbReference>
<evidence type="ECO:0000256" key="5">
    <source>
        <dbReference type="PIRSR" id="PIRSR000127-3"/>
    </source>
</evidence>
<dbReference type="InterPro" id="IPR008274">
    <property type="entry name" value="AldOxase/xan_DH_MoCoBD1"/>
</dbReference>
<reference evidence="7" key="1">
    <citation type="submission" date="2021-01" db="EMBL/GenBank/DDBJ databases">
        <authorList>
            <person name="Corre E."/>
            <person name="Pelletier E."/>
            <person name="Niang G."/>
            <person name="Scheremetjew M."/>
            <person name="Finn R."/>
            <person name="Kale V."/>
            <person name="Holt S."/>
            <person name="Cochrane G."/>
            <person name="Meng A."/>
            <person name="Brown T."/>
            <person name="Cohen L."/>
        </authorList>
    </citation>
    <scope>NUCLEOTIDE SEQUENCE</scope>
    <source>
        <strain evidence="7">CCMP1510</strain>
    </source>
</reference>
<dbReference type="InterPro" id="IPR016169">
    <property type="entry name" value="FAD-bd_PCMH_sub2"/>
</dbReference>
<dbReference type="SUPFAM" id="SSF56003">
    <property type="entry name" value="Molybdenum cofactor-binding domain"/>
    <property type="match status" value="1"/>
</dbReference>
<name>A0A7S3K188_9STRA</name>
<dbReference type="Pfam" id="PF20256">
    <property type="entry name" value="MoCoBD_2"/>
    <property type="match status" value="1"/>
</dbReference>
<protein>
    <recommendedName>
        <fullName evidence="6">FAD-binding PCMH-type domain-containing protein</fullName>
    </recommendedName>
</protein>
<dbReference type="InterPro" id="IPR046867">
    <property type="entry name" value="AldOxase/xan_DH_MoCoBD2"/>
</dbReference>
<dbReference type="PIRSF" id="PIRSF000127">
    <property type="entry name" value="Xanthine_DH"/>
    <property type="match status" value="1"/>
</dbReference>
<organism evidence="7">
    <name type="scientific">Aureoumbra lagunensis</name>
    <dbReference type="NCBI Taxonomy" id="44058"/>
    <lineage>
        <taxon>Eukaryota</taxon>
        <taxon>Sar</taxon>
        <taxon>Stramenopiles</taxon>
        <taxon>Ochrophyta</taxon>
        <taxon>Pelagophyceae</taxon>
        <taxon>Pelagomonadales</taxon>
        <taxon>Aureoumbra</taxon>
    </lineage>
</organism>
<dbReference type="Gene3D" id="3.90.1170.50">
    <property type="entry name" value="Aldehyde oxidase/xanthine dehydrogenase, a/b hammerhead"/>
    <property type="match status" value="1"/>
</dbReference>
<accession>A0A7S3K188</accession>
<comment type="cofactor">
    <cofactor evidence="5">
        <name>Mo-molybdopterin</name>
        <dbReference type="ChEBI" id="CHEBI:71302"/>
    </cofactor>
    <text evidence="5">Binds 1 Mo-molybdopterin (Mo-MPT) cofactor per subunit.</text>
</comment>
<keyword evidence="2" id="KW-0560">Oxidoreductase</keyword>
<comment type="cofactor">
    <cofactor evidence="4">
        <name>FAD</name>
        <dbReference type="ChEBI" id="CHEBI:57692"/>
    </cofactor>
</comment>
<dbReference type="AlphaFoldDB" id="A0A7S3K188"/>
<dbReference type="EMBL" id="HBIJ01015707">
    <property type="protein sequence ID" value="CAE0369709.1"/>
    <property type="molecule type" value="Transcribed_RNA"/>
</dbReference>
<dbReference type="Pfam" id="PF00941">
    <property type="entry name" value="FAD_binding_5"/>
    <property type="match status" value="1"/>
</dbReference>
<evidence type="ECO:0000313" key="7">
    <source>
        <dbReference type="EMBL" id="CAE0369709.1"/>
    </source>
</evidence>
<dbReference type="SUPFAM" id="SSF54665">
    <property type="entry name" value="CO dehydrogenase molybdoprotein N-domain-like"/>
    <property type="match status" value="1"/>
</dbReference>
<feature type="domain" description="FAD-binding PCMH-type" evidence="6">
    <location>
        <begin position="24"/>
        <end position="205"/>
    </location>
</feature>
<dbReference type="GO" id="GO:0005506">
    <property type="term" value="F:iron ion binding"/>
    <property type="evidence" value="ECO:0007669"/>
    <property type="project" value="InterPro"/>
</dbReference>
<dbReference type="InterPro" id="IPR000674">
    <property type="entry name" value="Ald_Oxase/Xan_DH_a/b"/>
</dbReference>
<evidence type="ECO:0000256" key="1">
    <source>
        <dbReference type="ARBA" id="ARBA00022505"/>
    </source>
</evidence>
<dbReference type="InterPro" id="IPR016166">
    <property type="entry name" value="FAD-bd_PCMH"/>
</dbReference>
<evidence type="ECO:0000256" key="3">
    <source>
        <dbReference type="PIRSR" id="PIRSR000127-1"/>
    </source>
</evidence>
<keyword evidence="5" id="KW-0479">Metal-binding</keyword>
<dbReference type="InterPro" id="IPR002346">
    <property type="entry name" value="Mopterin_DH_FAD-bd"/>
</dbReference>
<feature type="binding site" evidence="4">
    <location>
        <position position="215"/>
    </location>
    <ligand>
        <name>FAD</name>
        <dbReference type="ChEBI" id="CHEBI:57692"/>
    </ligand>
</feature>
<feature type="binding site" evidence="4">
    <location>
        <position position="153"/>
    </location>
    <ligand>
        <name>FAD</name>
        <dbReference type="ChEBI" id="CHEBI:57692"/>
    </ligand>
</feature>
<keyword evidence="4" id="KW-0285">Flavoprotein</keyword>
<dbReference type="InterPro" id="IPR036856">
    <property type="entry name" value="Ald_Oxase/Xan_DH_a/b_sf"/>
</dbReference>
<dbReference type="SMART" id="SM01008">
    <property type="entry name" value="Ald_Xan_dh_C"/>
    <property type="match status" value="1"/>
</dbReference>
<dbReference type="GO" id="GO:0071949">
    <property type="term" value="F:FAD binding"/>
    <property type="evidence" value="ECO:0007669"/>
    <property type="project" value="InterPro"/>
</dbReference>
<evidence type="ECO:0000259" key="6">
    <source>
        <dbReference type="PROSITE" id="PS51387"/>
    </source>
</evidence>
<dbReference type="InterPro" id="IPR036318">
    <property type="entry name" value="FAD-bd_PCMH-like_sf"/>
</dbReference>
<dbReference type="InterPro" id="IPR037165">
    <property type="entry name" value="AldOxase/xan_DH_Mopterin-bd_sf"/>
</dbReference>
<evidence type="ECO:0000256" key="4">
    <source>
        <dbReference type="PIRSR" id="PIRSR000127-2"/>
    </source>
</evidence>
<dbReference type="Gene3D" id="3.30.465.10">
    <property type="match status" value="1"/>
</dbReference>
<feature type="binding site" evidence="5">
    <location>
        <position position="701"/>
    </location>
    <ligand>
        <name>Mo-molybdopterin</name>
        <dbReference type="ChEBI" id="CHEBI:71302"/>
    </ligand>
    <ligandPart>
        <name>Mo</name>
        <dbReference type="ChEBI" id="CHEBI:28685"/>
    </ligandPart>
</feature>
<proteinExistence type="predicted"/>
<keyword evidence="1 5" id="KW-0500">Molybdenum</keyword>
<dbReference type="GO" id="GO:0016491">
    <property type="term" value="F:oxidoreductase activity"/>
    <property type="evidence" value="ECO:0007669"/>
    <property type="project" value="UniProtKB-KW"/>
</dbReference>
<dbReference type="Pfam" id="PF01315">
    <property type="entry name" value="Ald_Xan_dh_C"/>
    <property type="match status" value="1"/>
</dbReference>
<feature type="binding site" evidence="5">
    <location>
        <position position="862"/>
    </location>
    <ligand>
        <name>Mo-molybdopterin</name>
        <dbReference type="ChEBI" id="CHEBI:71302"/>
    </ligand>
    <ligandPart>
        <name>Mo</name>
        <dbReference type="ChEBI" id="CHEBI:28685"/>
    </ligandPart>
</feature>
<gene>
    <name evidence="7" type="ORF">ALAG00032_LOCUS10473</name>
</gene>
<evidence type="ECO:0000256" key="2">
    <source>
        <dbReference type="ARBA" id="ARBA00023002"/>
    </source>
</evidence>
<dbReference type="Pfam" id="PF02738">
    <property type="entry name" value="MoCoBD_1"/>
    <property type="match status" value="1"/>
</dbReference>
<dbReference type="Gene3D" id="3.30.390.50">
    <property type="entry name" value="CO dehydrogenase flavoprotein, C-terminal domain"/>
    <property type="match status" value="1"/>
</dbReference>
<dbReference type="PANTHER" id="PTHR11908">
    <property type="entry name" value="XANTHINE DEHYDROGENASE"/>
    <property type="match status" value="1"/>
</dbReference>
<sequence>MCLIKDIEDICNTTKVTKTQKVLSGKEQIKYFSPRTLLGANELLFHQEESIQVIAANTGSGVSKYYDGTVIKRLPFVYPQSYCDVSRVVEMRKLTEDTWGAALTLGEILTYCQAKTTSRYQAIAKHLKLVANPSIRAVGTLGGNLALALKHHDFPSDVFLLLETLGAKADVLFRGGIRKSIYLKDLRALTSIQFFLIVSINLPPIHPNEFMLSHKVAQRHVNAHAIISIGLYVHQLLTTVDTKKKLIGVSLCYGMSGSKDGFMRAIQAERCLENTELGDDVALQSTLAALEPVVQAAGVDKASMVRSMFFKLMLEASMKITGDIAPKLRRAATFPERPVSRGRWITSGATNPNFYPVSKPNTHKLSALAQVTGTACYTDDIPRHNPTLFGAFVLSTSVGTLESLDSSKCSDEMIVITAEVLAQNGFENSMTDEEGVLTFIGGDVLFAGQRLAIVLAKTRAHAEQGARLVSISITPNKTSPILSIEDAIAAKSFFSNVPERKKVGAPFQEFLKDDVVVVQGTAACGHQAHFYLEQQVCRAILDDNEVMRIDLASQDVHTVAKTVATCLKWPQARVEAVSTRSGGAYGGKCSRSVPTACAAAMASVLQGCAVSFSLPIEDNMMNLGSRRPHRFDFRVAVSKKSGRLQALTGTVYADQGCASDFGALATGLDVALCLDGPYNILNWYLEGYCCKTNKPSNTYCRGPVFLPGHVLIEAVIEAVATKTKFSAQYLRELNMYRVGDTGLDGKQMTDCTLPDCLHAAKRHAKFQELAHDVERFNKENLYVKRGLALAPIKYAMSAATGYTARVTMHPDGSVLVEHSGSELGQGINVKQAQVAAQTLGCDLSVISVAPVSSRISTLPTGGSTTSEGNAASVRLACEKLKALSKDTITVPISASATYTGDQVEPDILPGSSSDSSSSYPVQYECFGAAIALVEYDALAAGPPSILKTVLVTDQGTSLNPNIDAGQAQGAFVMGLGYLTSETYSFDPKTGVNQSSGTWEYKVPSTFDIPLDFDIIFLANHPNSKEGIYSSKAVGEPATLAATSVLSAIRHAVNAVREDENKEESSLAVLLAGPASPTALSQATKLDWTKFSYHHSLS</sequence>
<feature type="active site" description="Proton acceptor" evidence="3">
    <location>
        <position position="1035"/>
    </location>
</feature>
<dbReference type="PROSITE" id="PS51387">
    <property type="entry name" value="FAD_PCMH"/>
    <property type="match status" value="1"/>
</dbReference>
<dbReference type="SUPFAM" id="SSF56176">
    <property type="entry name" value="FAD-binding/transporter-associated domain-like"/>
    <property type="match status" value="1"/>
</dbReference>
<dbReference type="PANTHER" id="PTHR11908:SF132">
    <property type="entry name" value="ALDEHYDE OXIDASE 1-RELATED"/>
    <property type="match status" value="1"/>
</dbReference>